<dbReference type="Proteomes" id="UP000649179">
    <property type="component" value="Unassembled WGS sequence"/>
</dbReference>
<feature type="domain" description="N-acetyltransferase" evidence="1">
    <location>
        <begin position="104"/>
        <end position="236"/>
    </location>
</feature>
<dbReference type="Pfam" id="PF08445">
    <property type="entry name" value="FR47"/>
    <property type="match status" value="1"/>
</dbReference>
<proteinExistence type="predicted"/>
<evidence type="ECO:0000313" key="2">
    <source>
        <dbReference type="EMBL" id="GGF48605.1"/>
    </source>
</evidence>
<dbReference type="CDD" id="cd04301">
    <property type="entry name" value="NAT_SF"/>
    <property type="match status" value="1"/>
</dbReference>
<dbReference type="PROSITE" id="PS51186">
    <property type="entry name" value="GNAT"/>
    <property type="match status" value="1"/>
</dbReference>
<dbReference type="EMBL" id="BMKQ01000001">
    <property type="protein sequence ID" value="GGF48605.1"/>
    <property type="molecule type" value="Genomic_DNA"/>
</dbReference>
<dbReference type="SUPFAM" id="SSF55729">
    <property type="entry name" value="Acyl-CoA N-acyltransferases (Nat)"/>
    <property type="match status" value="1"/>
</dbReference>
<dbReference type="GO" id="GO:0016747">
    <property type="term" value="F:acyltransferase activity, transferring groups other than amino-acyl groups"/>
    <property type="evidence" value="ECO:0007669"/>
    <property type="project" value="InterPro"/>
</dbReference>
<evidence type="ECO:0000313" key="3">
    <source>
        <dbReference type="Proteomes" id="UP000649179"/>
    </source>
</evidence>
<reference evidence="2" key="1">
    <citation type="journal article" date="2014" name="Int. J. Syst. Evol. Microbiol.">
        <title>Complete genome sequence of Corynebacterium casei LMG S-19264T (=DSM 44701T), isolated from a smear-ripened cheese.</title>
        <authorList>
            <consortium name="US DOE Joint Genome Institute (JGI-PGF)"/>
            <person name="Walter F."/>
            <person name="Albersmeier A."/>
            <person name="Kalinowski J."/>
            <person name="Ruckert C."/>
        </authorList>
    </citation>
    <scope>NUCLEOTIDE SEQUENCE</scope>
    <source>
        <strain evidence="2">CGMCC 1.16067</strain>
    </source>
</reference>
<gene>
    <name evidence="2" type="ORF">GCM10011519_23300</name>
</gene>
<dbReference type="InterPro" id="IPR016181">
    <property type="entry name" value="Acyl_CoA_acyltransferase"/>
</dbReference>
<dbReference type="RefSeq" id="WP_229660809.1">
    <property type="nucleotide sequence ID" value="NZ_BMKQ01000001.1"/>
</dbReference>
<dbReference type="AlphaFoldDB" id="A0A917BL66"/>
<accession>A0A917BL66</accession>
<reference evidence="2" key="2">
    <citation type="submission" date="2020-09" db="EMBL/GenBank/DDBJ databases">
        <authorList>
            <person name="Sun Q."/>
            <person name="Zhou Y."/>
        </authorList>
    </citation>
    <scope>NUCLEOTIDE SEQUENCE</scope>
    <source>
        <strain evidence="2">CGMCC 1.16067</strain>
    </source>
</reference>
<dbReference type="Gene3D" id="3.40.630.30">
    <property type="match status" value="1"/>
</dbReference>
<dbReference type="InterPro" id="IPR013653">
    <property type="entry name" value="GCN5-like_dom"/>
</dbReference>
<dbReference type="InterPro" id="IPR000182">
    <property type="entry name" value="GNAT_dom"/>
</dbReference>
<organism evidence="2 3">
    <name type="scientific">Marmoricola endophyticus</name>
    <dbReference type="NCBI Taxonomy" id="2040280"/>
    <lineage>
        <taxon>Bacteria</taxon>
        <taxon>Bacillati</taxon>
        <taxon>Actinomycetota</taxon>
        <taxon>Actinomycetes</taxon>
        <taxon>Propionibacteriales</taxon>
        <taxon>Nocardioidaceae</taxon>
        <taxon>Marmoricola</taxon>
    </lineage>
</organism>
<comment type="caution">
    <text evidence="2">The sequence shown here is derived from an EMBL/GenBank/DDBJ whole genome shotgun (WGS) entry which is preliminary data.</text>
</comment>
<name>A0A917BL66_9ACTN</name>
<keyword evidence="3" id="KW-1185">Reference proteome</keyword>
<evidence type="ECO:0000259" key="1">
    <source>
        <dbReference type="PROSITE" id="PS51186"/>
    </source>
</evidence>
<protein>
    <submittedName>
        <fullName evidence="2">GNAT family N-acetyltransferase</fullName>
    </submittedName>
</protein>
<sequence>MSRPGDEPLDEPVGESLRGAHAHLAQASGRALRYAPGVATFVSVPVEPTEQDWDDLASLLGPGGFADMFSAPAAPPETWEPVFATNGVQMVHSGARPAVAAVDGELVELGATDVRDMLALAAVTEPGPWWERTIEMGTYLGVRRRGELVAMAGERLRPPGWQEISAVCTAPHARGQGLAAALVGTLAARAATRGECAFLHAVSGNTRAQQLYARLGFVPRREVTFRGFRVPGREVG</sequence>